<keyword evidence="2 5" id="KW-0812">Transmembrane</keyword>
<dbReference type="KEGG" id="eus:EUTSA_v10017959mg"/>
<keyword evidence="4 5" id="KW-0472">Membrane</keyword>
<dbReference type="GO" id="GO:0016020">
    <property type="term" value="C:membrane"/>
    <property type="evidence" value="ECO:0007669"/>
    <property type="project" value="UniProtKB-SubCell"/>
</dbReference>
<keyword evidence="3 5" id="KW-1133">Transmembrane helix</keyword>
<dbReference type="PANTHER" id="PTHR16201">
    <property type="entry name" value="SEVEN TRANSMEMBRANE PROTEIN 1-RELATED"/>
    <property type="match status" value="1"/>
</dbReference>
<dbReference type="Gramene" id="ESQ52821">
    <property type="protein sequence ID" value="ESQ52821"/>
    <property type="gene ID" value="EUTSA_v10017959mg"/>
</dbReference>
<dbReference type="Gene3D" id="1.20.1280.290">
    <property type="match status" value="1"/>
</dbReference>
<dbReference type="Pfam" id="PF04193">
    <property type="entry name" value="PQ-loop"/>
    <property type="match status" value="1"/>
</dbReference>
<protein>
    <submittedName>
        <fullName evidence="6">Uncharacterized protein</fullName>
    </submittedName>
</protein>
<evidence type="ECO:0000256" key="2">
    <source>
        <dbReference type="ARBA" id="ARBA00022692"/>
    </source>
</evidence>
<dbReference type="STRING" id="72664.V4P0M5"/>
<name>V4P0M5_EUTSA</name>
<dbReference type="Proteomes" id="UP000030689">
    <property type="component" value="Unassembled WGS sequence"/>
</dbReference>
<feature type="transmembrane region" description="Helical" evidence="5">
    <location>
        <begin position="311"/>
        <end position="332"/>
    </location>
</feature>
<organism evidence="6 7">
    <name type="scientific">Eutrema salsugineum</name>
    <name type="common">Saltwater cress</name>
    <name type="synonym">Sisymbrium salsugineum</name>
    <dbReference type="NCBI Taxonomy" id="72664"/>
    <lineage>
        <taxon>Eukaryota</taxon>
        <taxon>Viridiplantae</taxon>
        <taxon>Streptophyta</taxon>
        <taxon>Embryophyta</taxon>
        <taxon>Tracheophyta</taxon>
        <taxon>Spermatophyta</taxon>
        <taxon>Magnoliopsida</taxon>
        <taxon>eudicotyledons</taxon>
        <taxon>Gunneridae</taxon>
        <taxon>Pentapetalae</taxon>
        <taxon>rosids</taxon>
        <taxon>malvids</taxon>
        <taxon>Brassicales</taxon>
        <taxon>Brassicaceae</taxon>
        <taxon>Eutremeae</taxon>
        <taxon>Eutrema</taxon>
    </lineage>
</organism>
<dbReference type="eggNOG" id="KOG2913">
    <property type="taxonomic scope" value="Eukaryota"/>
</dbReference>
<evidence type="ECO:0000256" key="1">
    <source>
        <dbReference type="ARBA" id="ARBA00004141"/>
    </source>
</evidence>
<feature type="transmembrane region" description="Helical" evidence="5">
    <location>
        <begin position="344"/>
        <end position="365"/>
    </location>
</feature>
<evidence type="ECO:0000313" key="6">
    <source>
        <dbReference type="EMBL" id="ESQ52821.1"/>
    </source>
</evidence>
<evidence type="ECO:0000313" key="7">
    <source>
        <dbReference type="Proteomes" id="UP000030689"/>
    </source>
</evidence>
<dbReference type="InterPro" id="IPR006603">
    <property type="entry name" value="PQ-loop_rpt"/>
</dbReference>
<dbReference type="EMBL" id="KI517385">
    <property type="protein sequence ID" value="ESQ52821.1"/>
    <property type="molecule type" value="Genomic_DNA"/>
</dbReference>
<comment type="subcellular location">
    <subcellularLocation>
        <location evidence="1">Membrane</location>
        <topology evidence="1">Multi-pass membrane protein</topology>
    </subcellularLocation>
</comment>
<reference evidence="6 7" key="1">
    <citation type="journal article" date="2013" name="Front. Plant Sci.">
        <title>The Reference Genome of the Halophytic Plant Eutrema salsugineum.</title>
        <authorList>
            <person name="Yang R."/>
            <person name="Jarvis D.E."/>
            <person name="Chen H."/>
            <person name="Beilstein M.A."/>
            <person name="Grimwood J."/>
            <person name="Jenkins J."/>
            <person name="Shu S."/>
            <person name="Prochnik S."/>
            <person name="Xin M."/>
            <person name="Ma C."/>
            <person name="Schmutz J."/>
            <person name="Wing R.A."/>
            <person name="Mitchell-Olds T."/>
            <person name="Schumaker K.S."/>
            <person name="Wang X."/>
        </authorList>
    </citation>
    <scope>NUCLEOTIDE SEQUENCE [LARGE SCALE GENOMIC DNA]</scope>
</reference>
<dbReference type="InterPro" id="IPR051415">
    <property type="entry name" value="LAAT-1"/>
</dbReference>
<evidence type="ECO:0000256" key="3">
    <source>
        <dbReference type="ARBA" id="ARBA00022989"/>
    </source>
</evidence>
<feature type="non-terminal residue" evidence="6">
    <location>
        <position position="1"/>
    </location>
</feature>
<sequence>KKPVESRVSSSSFGKGNNINFIVSESLDDLGFRDIFNLLGCLMEPATLPTQFYMALLYTVTTSILYAQSIYYGHIYPRLKNRRNQMVDAERISNISSDAKIPSRWRNRCSDAAPGGDQTTPITMIPGSHRSSFTGRELFYTSARSLSSSHTPPAGSVLAQRLARGQSEPTLEEPLLPEDVTPPSLPPSTKSLLCVVSLFLFLGTFNLPNLLSESRTMALGERDRVFVVRAARKLLQVTSGNLAENNGGENSKIGMFLGWAMAAIYLGGRLPQICLNVKSLFYTSTSTYILDLSFITDIFCMQMRRGHVEGLNPLMFFFALVGNMTYVASILVKSVEWLKLAPNLPWLVDAGGCVVLDFLILLQFFHFRCRKDKDSDKKKHETAEAV</sequence>
<gene>
    <name evidence="6" type="ORF">EUTSA_v10017959mg</name>
</gene>
<dbReference type="OMA" id="ISPNLPW"/>
<proteinExistence type="predicted"/>
<dbReference type="PANTHER" id="PTHR16201:SF44">
    <property type="entry name" value="SEVEN TRANSMEMBRANE PROTEIN 1"/>
    <property type="match status" value="1"/>
</dbReference>
<dbReference type="AlphaFoldDB" id="V4P0M5"/>
<accession>V4P0M5</accession>
<keyword evidence="7" id="KW-1185">Reference proteome</keyword>
<evidence type="ECO:0000256" key="5">
    <source>
        <dbReference type="SAM" id="Phobius"/>
    </source>
</evidence>
<evidence type="ECO:0000256" key="4">
    <source>
        <dbReference type="ARBA" id="ARBA00023136"/>
    </source>
</evidence>
<feature type="transmembrane region" description="Helical" evidence="5">
    <location>
        <begin position="52"/>
        <end position="73"/>
    </location>
</feature>